<proteinExistence type="predicted"/>
<dbReference type="Pfam" id="PF00196">
    <property type="entry name" value="GerE"/>
    <property type="match status" value="1"/>
</dbReference>
<dbReference type="PRINTS" id="PR00038">
    <property type="entry name" value="HTHLUXR"/>
</dbReference>
<evidence type="ECO:0000256" key="1">
    <source>
        <dbReference type="ARBA" id="ARBA00023015"/>
    </source>
</evidence>
<dbReference type="InterPro" id="IPR000792">
    <property type="entry name" value="Tscrpt_reg_LuxR_C"/>
</dbReference>
<dbReference type="Pfam" id="PF07695">
    <property type="entry name" value="7TMR-DISM_7TM"/>
    <property type="match status" value="1"/>
</dbReference>
<keyword evidence="1" id="KW-0805">Transcription regulation</keyword>
<dbReference type="SUPFAM" id="SSF46894">
    <property type="entry name" value="C-terminal effector domain of the bipartite response regulators"/>
    <property type="match status" value="1"/>
</dbReference>
<dbReference type="PANTHER" id="PTHR44688">
    <property type="entry name" value="DNA-BINDING TRANSCRIPTIONAL ACTIVATOR DEVR_DOSR"/>
    <property type="match status" value="1"/>
</dbReference>
<keyword evidence="4" id="KW-0812">Transmembrane</keyword>
<feature type="transmembrane region" description="Helical" evidence="4">
    <location>
        <begin position="33"/>
        <end position="49"/>
    </location>
</feature>
<dbReference type="Gene3D" id="1.10.10.10">
    <property type="entry name" value="Winged helix-like DNA-binding domain superfamily/Winged helix DNA-binding domain"/>
    <property type="match status" value="1"/>
</dbReference>
<dbReference type="PANTHER" id="PTHR44688:SF16">
    <property type="entry name" value="DNA-BINDING TRANSCRIPTIONAL ACTIVATOR DEVR_DOSR"/>
    <property type="match status" value="1"/>
</dbReference>
<organism evidence="6 7">
    <name type="scientific">Jiulongibacter sediminis</name>
    <dbReference type="NCBI Taxonomy" id="1605367"/>
    <lineage>
        <taxon>Bacteria</taxon>
        <taxon>Pseudomonadati</taxon>
        <taxon>Bacteroidota</taxon>
        <taxon>Cytophagia</taxon>
        <taxon>Cytophagales</taxon>
        <taxon>Leadbetterellaceae</taxon>
        <taxon>Jiulongibacter</taxon>
    </lineage>
</organism>
<dbReference type="InterPro" id="IPR011623">
    <property type="entry name" value="7TMR_DISM_rcpt_extracell_dom1"/>
</dbReference>
<comment type="caution">
    <text evidence="6">The sequence shown here is derived from an EMBL/GenBank/DDBJ whole genome shotgun (WGS) entry which is preliminary data.</text>
</comment>
<dbReference type="InterPro" id="IPR016032">
    <property type="entry name" value="Sig_transdc_resp-reg_C-effctor"/>
</dbReference>
<dbReference type="GO" id="GO:0003677">
    <property type="term" value="F:DNA binding"/>
    <property type="evidence" value="ECO:0007669"/>
    <property type="project" value="UniProtKB-KW"/>
</dbReference>
<feature type="transmembrane region" description="Helical" evidence="4">
    <location>
        <begin position="122"/>
        <end position="141"/>
    </location>
</feature>
<keyword evidence="4" id="KW-1133">Transmembrane helix</keyword>
<feature type="transmembrane region" description="Helical" evidence="4">
    <location>
        <begin position="69"/>
        <end position="87"/>
    </location>
</feature>
<dbReference type="GO" id="GO:0006355">
    <property type="term" value="P:regulation of DNA-templated transcription"/>
    <property type="evidence" value="ECO:0007669"/>
    <property type="project" value="InterPro"/>
</dbReference>
<keyword evidence="7" id="KW-1185">Reference proteome</keyword>
<dbReference type="InterPro" id="IPR036388">
    <property type="entry name" value="WH-like_DNA-bd_sf"/>
</dbReference>
<keyword evidence="4" id="KW-0472">Membrane</keyword>
<feature type="transmembrane region" description="Helical" evidence="4">
    <location>
        <begin position="184"/>
        <end position="205"/>
    </location>
</feature>
<evidence type="ECO:0000256" key="3">
    <source>
        <dbReference type="ARBA" id="ARBA00023163"/>
    </source>
</evidence>
<dbReference type="CDD" id="cd06170">
    <property type="entry name" value="LuxR_C_like"/>
    <property type="match status" value="1"/>
</dbReference>
<gene>
    <name evidence="6" type="ORF">AFM12_17525</name>
</gene>
<sequence>MNATILIGGYLGLIFFLCIFQAYIYLLHKRKSSLFYFLFTFSCAIGLLLEPGFTEQKLFSLPFSGEINLITHLTVPLFGALFAINYLKVKSRRIHYYLLGTALAISGTLYLFHYLAAASFTFYLLAGDLIAVVILGFYFVYSFIHFSKSTSKFFIVGFIFTFAFSLDFFILKRLNLALFNTSEFTLMLAGVLEALFTTFAVLYTLKNENQAMESKNVESLSGSHLSTVEELINQYRLSERENEVLQQILLGKSNSEIGEALFISLHTVKYHSKNLYTKLEVRNRKELFQRFL</sequence>
<dbReference type="STRING" id="1605367.AFM12_17525"/>
<accession>A0A0P7BP21</accession>
<evidence type="ECO:0000313" key="6">
    <source>
        <dbReference type="EMBL" id="KPM47027.1"/>
    </source>
</evidence>
<dbReference type="SMART" id="SM00421">
    <property type="entry name" value="HTH_LUXR"/>
    <property type="match status" value="1"/>
</dbReference>
<dbReference type="EMBL" id="LGTQ01000013">
    <property type="protein sequence ID" value="KPM47027.1"/>
    <property type="molecule type" value="Genomic_DNA"/>
</dbReference>
<evidence type="ECO:0000313" key="7">
    <source>
        <dbReference type="Proteomes" id="UP000050454"/>
    </source>
</evidence>
<feature type="transmembrane region" description="Helical" evidence="4">
    <location>
        <begin position="153"/>
        <end position="172"/>
    </location>
</feature>
<evidence type="ECO:0000256" key="2">
    <source>
        <dbReference type="ARBA" id="ARBA00023125"/>
    </source>
</evidence>
<evidence type="ECO:0000256" key="4">
    <source>
        <dbReference type="SAM" id="Phobius"/>
    </source>
</evidence>
<dbReference type="AlphaFoldDB" id="A0A0P7BP21"/>
<feature type="transmembrane region" description="Helical" evidence="4">
    <location>
        <begin position="6"/>
        <end position="26"/>
    </location>
</feature>
<keyword evidence="3" id="KW-0804">Transcription</keyword>
<dbReference type="Proteomes" id="UP000050454">
    <property type="component" value="Unassembled WGS sequence"/>
</dbReference>
<dbReference type="PROSITE" id="PS50043">
    <property type="entry name" value="HTH_LUXR_2"/>
    <property type="match status" value="1"/>
</dbReference>
<dbReference type="PROSITE" id="PS00622">
    <property type="entry name" value="HTH_LUXR_1"/>
    <property type="match status" value="1"/>
</dbReference>
<dbReference type="RefSeq" id="WP_055151044.1">
    <property type="nucleotide sequence ID" value="NZ_JXSZ01000013.1"/>
</dbReference>
<evidence type="ECO:0000259" key="5">
    <source>
        <dbReference type="PROSITE" id="PS50043"/>
    </source>
</evidence>
<dbReference type="OrthoDB" id="9807565at2"/>
<feature type="transmembrane region" description="Helical" evidence="4">
    <location>
        <begin position="94"/>
        <end position="116"/>
    </location>
</feature>
<protein>
    <recommendedName>
        <fullName evidence="5">HTH luxR-type domain-containing protein</fullName>
    </recommendedName>
</protein>
<name>A0A0P7BP21_9BACT</name>
<keyword evidence="2" id="KW-0238">DNA-binding</keyword>
<reference evidence="6 7" key="1">
    <citation type="submission" date="2015-07" db="EMBL/GenBank/DDBJ databases">
        <title>The draft genome sequence of Leadbetterella sp. JN14-9.</title>
        <authorList>
            <person name="Liu Y."/>
            <person name="Du J."/>
            <person name="Shao Z."/>
        </authorList>
    </citation>
    <scope>NUCLEOTIDE SEQUENCE [LARGE SCALE GENOMIC DNA]</scope>
    <source>
        <strain evidence="6 7">JN14-9</strain>
    </source>
</reference>
<feature type="domain" description="HTH luxR-type" evidence="5">
    <location>
        <begin position="230"/>
        <end position="292"/>
    </location>
</feature>